<dbReference type="WBParaSite" id="NBR_0001688701-mRNA-1">
    <property type="protein sequence ID" value="NBR_0001688701-mRNA-1"/>
    <property type="gene ID" value="NBR_0001688701"/>
</dbReference>
<gene>
    <name evidence="3" type="ORF">NBR_LOCUS16888</name>
</gene>
<name>A0A0N4YIX7_NIPBR</name>
<dbReference type="GO" id="GO:0016747">
    <property type="term" value="F:acyltransferase activity, transferring groups other than amino-acyl groups"/>
    <property type="evidence" value="ECO:0007669"/>
    <property type="project" value="InterPro"/>
</dbReference>
<evidence type="ECO:0000256" key="1">
    <source>
        <dbReference type="SAM" id="Phobius"/>
    </source>
</evidence>
<evidence type="ECO:0000259" key="2">
    <source>
        <dbReference type="Pfam" id="PF01757"/>
    </source>
</evidence>
<reference evidence="5" key="1">
    <citation type="submission" date="2017-02" db="UniProtKB">
        <authorList>
            <consortium name="WormBaseParasite"/>
        </authorList>
    </citation>
    <scope>IDENTIFICATION</scope>
</reference>
<organism evidence="5">
    <name type="scientific">Nippostrongylus brasiliensis</name>
    <name type="common">Rat hookworm</name>
    <dbReference type="NCBI Taxonomy" id="27835"/>
    <lineage>
        <taxon>Eukaryota</taxon>
        <taxon>Metazoa</taxon>
        <taxon>Ecdysozoa</taxon>
        <taxon>Nematoda</taxon>
        <taxon>Chromadorea</taxon>
        <taxon>Rhabditida</taxon>
        <taxon>Rhabditina</taxon>
        <taxon>Rhabditomorpha</taxon>
        <taxon>Strongyloidea</taxon>
        <taxon>Heligmosomidae</taxon>
        <taxon>Nippostrongylus</taxon>
    </lineage>
</organism>
<feature type="transmembrane region" description="Helical" evidence="1">
    <location>
        <begin position="201"/>
        <end position="219"/>
    </location>
</feature>
<feature type="transmembrane region" description="Helical" evidence="1">
    <location>
        <begin position="382"/>
        <end position="402"/>
    </location>
</feature>
<protein>
    <submittedName>
        <fullName evidence="5">Acyl_transf_3 domain-containing protein</fullName>
    </submittedName>
</protein>
<sequence length="539" mass="60444">MVENTLLYREIRVPAFHNESFCVMSAIRHMIPDDYIVALIPVLLWMTAGGEKNLSLFTKKREEKCDDGGMGCIFTMFPSRVVYGTIHANSLFSSLSLRRSFKELTMERHSQLDVLDVFRVIAVMWVIVNHTGSEGRLDVLDRLPSGDKFKESVHNNLIFGPLLGNSALGVEIFLVLSGLLAARSWFRKADEPFVLHYRTFIIRRVLRLAPSVFFFIYIAAGPITQHFLPRYHTTMISACGVSGIAAHLTFLGNWQSAPTCMGYLWYLGLDMQLYLMAPFLLHALYKMPTIGKMAATAMIVVSMFIRAGYCSAYGVCHKSDVDIPFIFYPGQDPQTLASIYAGLWEMYARPYTKCGPFILGLLVGVATINLRPCLSRAVSRRIAAACCALCIAVIYAILPQYWYGDLFYSFNLYYTAMFRTVFAVGVCGMILAVTTRLESKSMPVAWSVLARLTFNTYLLHMPVIYLFNHSQFLQQATGAVELIIVVPFVAAVSFAAASVLYFFVEAPVGHVTSNWAQGVDGVLLTTFSRLCSILRYYLV</sequence>
<feature type="transmembrane region" description="Helical" evidence="1">
    <location>
        <begin position="157"/>
        <end position="181"/>
    </location>
</feature>
<feature type="transmembrane region" description="Helical" evidence="1">
    <location>
        <begin position="293"/>
        <end position="315"/>
    </location>
</feature>
<feature type="domain" description="Acyltransferase 3" evidence="2">
    <location>
        <begin position="115"/>
        <end position="500"/>
    </location>
</feature>
<keyword evidence="1" id="KW-0812">Transmembrane</keyword>
<dbReference type="InterPro" id="IPR002656">
    <property type="entry name" value="Acyl_transf_3_dom"/>
</dbReference>
<feature type="transmembrane region" description="Helical" evidence="1">
    <location>
        <begin position="263"/>
        <end position="281"/>
    </location>
</feature>
<feature type="transmembrane region" description="Helical" evidence="1">
    <location>
        <begin position="479"/>
        <end position="504"/>
    </location>
</feature>
<feature type="transmembrane region" description="Helical" evidence="1">
    <location>
        <begin position="414"/>
        <end position="433"/>
    </location>
</feature>
<dbReference type="AlphaFoldDB" id="A0A0N4YIX7"/>
<dbReference type="InterPro" id="IPR052728">
    <property type="entry name" value="O2_lipid_transport_reg"/>
</dbReference>
<dbReference type="PANTHER" id="PTHR11161">
    <property type="entry name" value="O-ACYLTRANSFERASE"/>
    <property type="match status" value="1"/>
</dbReference>
<evidence type="ECO:0000313" key="4">
    <source>
        <dbReference type="Proteomes" id="UP000271162"/>
    </source>
</evidence>
<dbReference type="EMBL" id="UYSL01022445">
    <property type="protein sequence ID" value="VDL80483.1"/>
    <property type="molecule type" value="Genomic_DNA"/>
</dbReference>
<dbReference type="Pfam" id="PF01757">
    <property type="entry name" value="Acyl_transf_3"/>
    <property type="match status" value="1"/>
</dbReference>
<accession>A0A0N4YIX7</accession>
<feature type="transmembrane region" description="Helical" evidence="1">
    <location>
        <begin position="231"/>
        <end position="251"/>
    </location>
</feature>
<dbReference type="PANTHER" id="PTHR11161:SF12">
    <property type="entry name" value="ACYLTRANSFERASE 3 DOMAIN-CONTAINING PROTEIN-RELATED"/>
    <property type="match status" value="1"/>
</dbReference>
<evidence type="ECO:0000313" key="5">
    <source>
        <dbReference type="WBParaSite" id="NBR_0001688701-mRNA-1"/>
    </source>
</evidence>
<reference evidence="3 4" key="2">
    <citation type="submission" date="2018-11" db="EMBL/GenBank/DDBJ databases">
        <authorList>
            <consortium name="Pathogen Informatics"/>
        </authorList>
    </citation>
    <scope>NUCLEOTIDE SEQUENCE [LARGE SCALE GENOMIC DNA]</scope>
</reference>
<evidence type="ECO:0000313" key="3">
    <source>
        <dbReference type="EMBL" id="VDL80483.1"/>
    </source>
</evidence>
<keyword evidence="1" id="KW-1133">Transmembrane helix</keyword>
<dbReference type="OMA" id="YNAYLLH"/>
<dbReference type="Proteomes" id="UP000271162">
    <property type="component" value="Unassembled WGS sequence"/>
</dbReference>
<proteinExistence type="predicted"/>
<feature type="transmembrane region" description="Helical" evidence="1">
    <location>
        <begin position="445"/>
        <end position="467"/>
    </location>
</feature>
<dbReference type="STRING" id="27835.A0A0N4YIX7"/>
<keyword evidence="1" id="KW-0472">Membrane</keyword>
<keyword evidence="4" id="KW-1185">Reference proteome</keyword>